<feature type="coiled-coil region" evidence="1">
    <location>
        <begin position="13"/>
        <end position="74"/>
    </location>
</feature>
<feature type="coiled-coil region" evidence="1">
    <location>
        <begin position="112"/>
        <end position="139"/>
    </location>
</feature>
<feature type="non-terminal residue" evidence="2">
    <location>
        <position position="1"/>
    </location>
</feature>
<evidence type="ECO:0000313" key="2">
    <source>
        <dbReference type="EMBL" id="CAK0824958.1"/>
    </source>
</evidence>
<evidence type="ECO:0008006" key="4">
    <source>
        <dbReference type="Google" id="ProtNLM"/>
    </source>
</evidence>
<keyword evidence="1" id="KW-0175">Coiled coil</keyword>
<dbReference type="EMBL" id="CAUYUJ010008784">
    <property type="protein sequence ID" value="CAK0824958.1"/>
    <property type="molecule type" value="Genomic_DNA"/>
</dbReference>
<evidence type="ECO:0000256" key="1">
    <source>
        <dbReference type="SAM" id="Coils"/>
    </source>
</evidence>
<dbReference type="Proteomes" id="UP001189429">
    <property type="component" value="Unassembled WGS sequence"/>
</dbReference>
<accession>A0ABN9S3U4</accession>
<gene>
    <name evidence="2" type="ORF">PCOR1329_LOCUS25216</name>
</gene>
<name>A0ABN9S3U4_9DINO</name>
<reference evidence="2" key="1">
    <citation type="submission" date="2023-10" db="EMBL/GenBank/DDBJ databases">
        <authorList>
            <person name="Chen Y."/>
            <person name="Shah S."/>
            <person name="Dougan E. K."/>
            <person name="Thang M."/>
            <person name="Chan C."/>
        </authorList>
    </citation>
    <scope>NUCLEOTIDE SEQUENCE [LARGE SCALE GENOMIC DNA]</scope>
</reference>
<protein>
    <recommendedName>
        <fullName evidence="4">Centrosomal protein of 162 kDa</fullName>
    </recommendedName>
</protein>
<evidence type="ECO:0000313" key="3">
    <source>
        <dbReference type="Proteomes" id="UP001189429"/>
    </source>
</evidence>
<sequence>PGRGCPGGDGSAAQECREALAELERERAALHELHSSEGLQSRPSGQLALEEERLAALERREAELEAESLRLRGERSRLMQLSNDLRARVVAAVGLEPAGAAEPLGHDDRMVVQELQRALARLQEQNRALRAERARVGDAAPRHGPLLA</sequence>
<keyword evidence="3" id="KW-1185">Reference proteome</keyword>
<organism evidence="2 3">
    <name type="scientific">Prorocentrum cordatum</name>
    <dbReference type="NCBI Taxonomy" id="2364126"/>
    <lineage>
        <taxon>Eukaryota</taxon>
        <taxon>Sar</taxon>
        <taxon>Alveolata</taxon>
        <taxon>Dinophyceae</taxon>
        <taxon>Prorocentrales</taxon>
        <taxon>Prorocentraceae</taxon>
        <taxon>Prorocentrum</taxon>
    </lineage>
</organism>
<comment type="caution">
    <text evidence="2">The sequence shown here is derived from an EMBL/GenBank/DDBJ whole genome shotgun (WGS) entry which is preliminary data.</text>
</comment>
<proteinExistence type="predicted"/>